<evidence type="ECO:0000256" key="15">
    <source>
        <dbReference type="ARBA" id="ARBA00023123"/>
    </source>
</evidence>
<dbReference type="SUPFAM" id="SSF81665">
    <property type="entry name" value="Calcium ATPase, transmembrane domain M"/>
    <property type="match status" value="1"/>
</dbReference>
<dbReference type="Gene3D" id="3.40.1110.10">
    <property type="entry name" value="Calcium-transporting ATPase, cytoplasmic domain N"/>
    <property type="match status" value="1"/>
</dbReference>
<name>A0AA38HK22_9CUCU</name>
<dbReference type="GO" id="GO:0009653">
    <property type="term" value="P:anatomical structure morphogenesis"/>
    <property type="evidence" value="ECO:0007669"/>
    <property type="project" value="UniProtKB-ARBA"/>
</dbReference>
<dbReference type="FunFam" id="3.40.50.1000:FF:000211">
    <property type="entry name" value="Plasma membrane ATPase"/>
    <property type="match status" value="1"/>
</dbReference>
<dbReference type="GO" id="GO:0005524">
    <property type="term" value="F:ATP binding"/>
    <property type="evidence" value="ECO:0007669"/>
    <property type="project" value="UniProtKB-UniRule"/>
</dbReference>
<comment type="similarity">
    <text evidence="2 21">Belongs to the TRAFAC class myosin-kinesin ATPase superfamily. Myosin family.</text>
</comment>
<gene>
    <name evidence="24" type="ORF">Zmor_008927</name>
</gene>
<feature type="domain" description="Myosin motor" evidence="23">
    <location>
        <begin position="878"/>
        <end position="1458"/>
    </location>
</feature>
<dbReference type="InterPro" id="IPR023299">
    <property type="entry name" value="ATPase_P-typ_cyto_dom_N"/>
</dbReference>
<feature type="transmembrane region" description="Helical" evidence="22">
    <location>
        <begin position="682"/>
        <end position="701"/>
    </location>
</feature>
<keyword evidence="6" id="KW-0597">Phosphoprotein</keyword>
<evidence type="ECO:0000259" key="23">
    <source>
        <dbReference type="PROSITE" id="PS51456"/>
    </source>
</evidence>
<dbReference type="Gene3D" id="1.20.1110.10">
    <property type="entry name" value="Calcium-transporting ATPase, transmembrane domain"/>
    <property type="match status" value="1"/>
</dbReference>
<dbReference type="InterPro" id="IPR008250">
    <property type="entry name" value="ATPase_P-typ_transduc_dom_A_sf"/>
</dbReference>
<evidence type="ECO:0000256" key="7">
    <source>
        <dbReference type="ARBA" id="ARBA00022692"/>
    </source>
</evidence>
<dbReference type="Proteomes" id="UP001168821">
    <property type="component" value="Unassembled WGS sequence"/>
</dbReference>
<dbReference type="Gene3D" id="2.70.150.10">
    <property type="entry name" value="Calcium-transporting ATPase, cytoplasmic transduction domain A"/>
    <property type="match status" value="1"/>
</dbReference>
<dbReference type="GO" id="GO:0033017">
    <property type="term" value="C:sarcoplasmic reticulum membrane"/>
    <property type="evidence" value="ECO:0007669"/>
    <property type="project" value="UniProtKB-SubCell"/>
</dbReference>
<evidence type="ECO:0000256" key="1">
    <source>
        <dbReference type="ARBA" id="ARBA00004326"/>
    </source>
</evidence>
<evidence type="ECO:0000256" key="20">
    <source>
        <dbReference type="ARBA" id="ARBA00048694"/>
    </source>
</evidence>
<comment type="subcellular location">
    <subcellularLocation>
        <location evidence="1">Sarcoplasmic reticulum membrane</location>
        <topology evidence="1">Multi-pass membrane protein</topology>
    </subcellularLocation>
</comment>
<dbReference type="GO" id="GO:0003774">
    <property type="term" value="F:cytoskeletal motor activity"/>
    <property type="evidence" value="ECO:0007669"/>
    <property type="project" value="UniProtKB-UniRule"/>
</dbReference>
<keyword evidence="8" id="KW-0479">Metal-binding</keyword>
<evidence type="ECO:0000256" key="18">
    <source>
        <dbReference type="ARBA" id="ARBA00023203"/>
    </source>
</evidence>
<sequence>MKDKECIKEEDLKGNQEGAHIKDIDFSKLSEKEAFEILKVNKESGLADSEVRRRLEIHGENCLESNEESRIIKFLRFLWNPLSWSMEIAAILSIILLDYVDFILIFGLLFLNAIIGYHEETSAGNAIAVLTSTLSPKAKVLRNGEVLTREAANLVPGDIIFVRLGDVIPADCKILEQSNSEPLVIDQAALTGESLPVKKSSGQVVFSGSSVKQGESFALVYATGANTFFGKAASLVSGVDNPGHLRQVMTAIGAVCLLAILLWAIIELIVQFGSRKLYCRLGPEGSCPTISNLLVIIVGGIPIAMPTVLSVTLAMGAFRLASSGAIVSRLTAIEEMAGMDMLCSDKTGTLTLNQLSVDMDNLEPLEPFKKNDICLYAALSAKVEHGEPIDIAVHEACEEKIELWEKYECIKYTPFNPVDKKTVATIRAKNNGKIFRCSKGAPQVILKMARNYAEIKEKIDKRIVEYASRGYRALGVGYSEGENNDHWEYVGLIPLFDPPRHDTKVTIERCIELGIGVKMITGDQLPIAIETAKQLGMGSNMHDTSVLEQGGRRGLVQGTLPLRELIEQADGFAEVFPEHKYEIVSQLQKMKHIVGMTGDGVNDAPALKKSDIGIAVAGATEAARAAADIVLTQPGLGVIVEAIIGARKIFQRMKSYAKYTVAMTFRICFTFGHLTVIYNWNFPTILIVLLAIFNDGAMIALSKDRVSSSPYPESWLLREIFVAGLIYGLYLTISSWVLFYLASHTAFGQLFGLSYNLAYTEAMDFCSKIPNIDSAAISTCYNDIVWERQSRLRALMYAQAEEIIIKRVSRYEVYSGLQGESCSYRHGPLTSPVEEYLNSLYALLGSQRSHTVFNNIAYQNSCASTSYNAILTSDNIKYGFADMTGISRLNEKSVLHNLMIRFQNDRIFTYIGSVLVSVNPFKRLLGLYDEPKSFRGKTLQEKPPHIFALAEKAYASMMGAQQNQTFLISGESGAGKTEAMKKILEYYAAICPSPIEMTAPQLVNSAEEPVYKKVLHANPILESFGNAKTVHNKNSSRFGKFTELQFDSLGAFFGAKFCDYLLEKTRIIHHSFGERNYHIFYRLLHGAAPPEKAALRLTGMTANDFFYTSMGCCVTDPGLDDVADYIELKTSLELFLSPVFIESLWKIVASILHLGNIKFESGANESVIRLLDEKRCRQFAYNRVHCYFFAFSALVYAAELLELDPSLLEQLFLTRVTVVGKEVYTNPRRIKEAIDTRNTFCKSVYARLFKWVVARLNDNMCVETPSYFIGILDIFGFEIFKYNCLEQFCINYANEALQNLFNEYIFKIEQEQYKEEELKVKPIQYVDNVACLELIAGQRIGIFDLLDDQTKIATGSIDHFMHGVEQNHKKHPNFAKDKKRRHAFVIKHYAGKVTYDVVNWIDKNIESTPTEVRTLINTSNNLLLQAIFVEALAGGIAPQRRPSMFGWLFLSYNAFLQY</sequence>
<evidence type="ECO:0000256" key="16">
    <source>
        <dbReference type="ARBA" id="ARBA00023136"/>
    </source>
</evidence>
<evidence type="ECO:0000256" key="6">
    <source>
        <dbReference type="ARBA" id="ARBA00022553"/>
    </source>
</evidence>
<evidence type="ECO:0000256" key="12">
    <source>
        <dbReference type="ARBA" id="ARBA00022951"/>
    </source>
</evidence>
<dbReference type="InterPro" id="IPR027417">
    <property type="entry name" value="P-loop_NTPase"/>
</dbReference>
<evidence type="ECO:0000256" key="8">
    <source>
        <dbReference type="ARBA" id="ARBA00022723"/>
    </source>
</evidence>
<dbReference type="Pfam" id="PF00063">
    <property type="entry name" value="Myosin_head"/>
    <property type="match status" value="1"/>
</dbReference>
<proteinExistence type="inferred from homology"/>
<keyword evidence="17 21" id="KW-0505">Motor protein</keyword>
<keyword evidence="25" id="KW-1185">Reference proteome</keyword>
<dbReference type="InterPro" id="IPR004014">
    <property type="entry name" value="ATPase_P-typ_cation-transptr_N"/>
</dbReference>
<comment type="caution">
    <text evidence="24">The sequence shown here is derived from an EMBL/GenBank/DDBJ whole genome shotgun (WGS) entry which is preliminary data.</text>
</comment>
<dbReference type="SUPFAM" id="SSF56784">
    <property type="entry name" value="HAD-like"/>
    <property type="match status" value="1"/>
</dbReference>
<dbReference type="Gene3D" id="3.40.50.1000">
    <property type="entry name" value="HAD superfamily/HAD-like"/>
    <property type="match status" value="1"/>
</dbReference>
<protein>
    <recommendedName>
        <fullName evidence="19">Proton pump</fullName>
        <ecNumber evidence="4">7.1.2.1</ecNumber>
        <ecNumber evidence="5">7.2.2.10</ecNumber>
    </recommendedName>
</protein>
<dbReference type="InterPro" id="IPR023298">
    <property type="entry name" value="ATPase_P-typ_TM_dom_sf"/>
</dbReference>
<keyword evidence="15 21" id="KW-0518">Myosin</keyword>
<dbReference type="Pfam" id="PF00122">
    <property type="entry name" value="E1-E2_ATPase"/>
    <property type="match status" value="1"/>
</dbReference>
<dbReference type="GO" id="GO:0048731">
    <property type="term" value="P:system development"/>
    <property type="evidence" value="ECO:0007669"/>
    <property type="project" value="UniProtKB-ARBA"/>
</dbReference>
<dbReference type="InterPro" id="IPR023214">
    <property type="entry name" value="HAD_sf"/>
</dbReference>
<organism evidence="24 25">
    <name type="scientific">Zophobas morio</name>
    <dbReference type="NCBI Taxonomy" id="2755281"/>
    <lineage>
        <taxon>Eukaryota</taxon>
        <taxon>Metazoa</taxon>
        <taxon>Ecdysozoa</taxon>
        <taxon>Arthropoda</taxon>
        <taxon>Hexapoda</taxon>
        <taxon>Insecta</taxon>
        <taxon>Pterygota</taxon>
        <taxon>Neoptera</taxon>
        <taxon>Endopterygota</taxon>
        <taxon>Coleoptera</taxon>
        <taxon>Polyphaga</taxon>
        <taxon>Cucujiformia</taxon>
        <taxon>Tenebrionidae</taxon>
        <taxon>Zophobas</taxon>
    </lineage>
</organism>
<dbReference type="Gene3D" id="3.40.850.10">
    <property type="entry name" value="Kinesin motor domain"/>
    <property type="match status" value="1"/>
</dbReference>
<keyword evidence="10 21" id="KW-0067">ATP-binding</keyword>
<evidence type="ECO:0000256" key="17">
    <source>
        <dbReference type="ARBA" id="ARBA00023175"/>
    </source>
</evidence>
<keyword evidence="16 22" id="KW-0472">Membrane</keyword>
<feature type="binding site" evidence="21">
    <location>
        <begin position="970"/>
        <end position="977"/>
    </location>
    <ligand>
        <name>ATP</name>
        <dbReference type="ChEBI" id="CHEBI:30616"/>
    </ligand>
</feature>
<dbReference type="Gene3D" id="1.20.120.720">
    <property type="entry name" value="Myosin VI head, motor domain, U50 subdomain"/>
    <property type="match status" value="1"/>
</dbReference>
<dbReference type="Pfam" id="PF00690">
    <property type="entry name" value="Cation_ATPase_N"/>
    <property type="match status" value="1"/>
</dbReference>
<keyword evidence="9 21" id="KW-0547">Nucleotide-binding</keyword>
<dbReference type="NCBIfam" id="TIGR01494">
    <property type="entry name" value="ATPase_P-type"/>
    <property type="match status" value="2"/>
</dbReference>
<dbReference type="SUPFAM" id="SSF52540">
    <property type="entry name" value="P-loop containing nucleoside triphosphate hydrolases"/>
    <property type="match status" value="1"/>
</dbReference>
<dbReference type="InterPro" id="IPR018303">
    <property type="entry name" value="ATPase_P-typ_P_site"/>
</dbReference>
<dbReference type="InterPro" id="IPR036412">
    <property type="entry name" value="HAD-like_sf"/>
</dbReference>
<keyword evidence="13" id="KW-1278">Translocase</keyword>
<dbReference type="GO" id="GO:0005388">
    <property type="term" value="F:P-type calcium transporter activity"/>
    <property type="evidence" value="ECO:0007669"/>
    <property type="project" value="UniProtKB-EC"/>
</dbReference>
<dbReference type="GO" id="GO:0046872">
    <property type="term" value="F:metal ion binding"/>
    <property type="evidence" value="ECO:0007669"/>
    <property type="project" value="UniProtKB-KW"/>
</dbReference>
<dbReference type="GO" id="GO:0016459">
    <property type="term" value="C:myosin complex"/>
    <property type="evidence" value="ECO:0007669"/>
    <property type="project" value="UniProtKB-KW"/>
</dbReference>
<dbReference type="InterPro" id="IPR001757">
    <property type="entry name" value="P_typ_ATPase"/>
</dbReference>
<dbReference type="EC" id="7.2.2.10" evidence="5"/>
<dbReference type="NCBIfam" id="TIGR01647">
    <property type="entry name" value="ATPase-IIIA_H"/>
    <property type="match status" value="1"/>
</dbReference>
<keyword evidence="14 22" id="KW-1133">Transmembrane helix</keyword>
<evidence type="ECO:0000256" key="11">
    <source>
        <dbReference type="ARBA" id="ARBA00022842"/>
    </source>
</evidence>
<feature type="transmembrane region" description="Helical" evidence="22">
    <location>
        <begin position="721"/>
        <end position="742"/>
    </location>
</feature>
<dbReference type="PROSITE" id="PS51456">
    <property type="entry name" value="MYOSIN_MOTOR"/>
    <property type="match status" value="1"/>
</dbReference>
<comment type="similarity">
    <text evidence="3">Belongs to the cation transport ATPase (P-type) (TC 3.A.3) family. Type IIIA subfamily.</text>
</comment>
<dbReference type="GO" id="GO:0120029">
    <property type="term" value="P:proton export across plasma membrane"/>
    <property type="evidence" value="ECO:0007669"/>
    <property type="project" value="InterPro"/>
</dbReference>
<evidence type="ECO:0000256" key="9">
    <source>
        <dbReference type="ARBA" id="ARBA00022741"/>
    </source>
</evidence>
<dbReference type="SMART" id="SM00831">
    <property type="entry name" value="Cation_ATPase_N"/>
    <property type="match status" value="1"/>
</dbReference>
<dbReference type="GO" id="GO:0008553">
    <property type="term" value="F:P-type proton-exporting transporter activity"/>
    <property type="evidence" value="ECO:0007669"/>
    <property type="project" value="UniProtKB-EC"/>
</dbReference>
<dbReference type="GO" id="GO:0003779">
    <property type="term" value="F:actin binding"/>
    <property type="evidence" value="ECO:0007669"/>
    <property type="project" value="UniProtKB-KW"/>
</dbReference>
<dbReference type="FunFam" id="1.10.10.820:FF:000001">
    <property type="entry name" value="Myosin heavy chain"/>
    <property type="match status" value="1"/>
</dbReference>
<feature type="transmembrane region" description="Helical" evidence="22">
    <location>
        <begin position="293"/>
        <end position="318"/>
    </location>
</feature>
<evidence type="ECO:0000256" key="13">
    <source>
        <dbReference type="ARBA" id="ARBA00022967"/>
    </source>
</evidence>
<dbReference type="GO" id="GO:0016887">
    <property type="term" value="F:ATP hydrolysis activity"/>
    <property type="evidence" value="ECO:0007669"/>
    <property type="project" value="InterPro"/>
</dbReference>
<dbReference type="InterPro" id="IPR001609">
    <property type="entry name" value="Myosin_head_motor_dom-like"/>
</dbReference>
<dbReference type="InterPro" id="IPR059000">
    <property type="entry name" value="ATPase_P-type_domA"/>
</dbReference>
<dbReference type="Gene3D" id="1.20.58.530">
    <property type="match status" value="1"/>
</dbReference>
<keyword evidence="11" id="KW-0460">Magnesium</keyword>
<dbReference type="SFLD" id="SFLDS00003">
    <property type="entry name" value="Haloacid_Dehalogenase"/>
    <property type="match status" value="1"/>
</dbReference>
<accession>A0AA38HK22</accession>
<dbReference type="SFLD" id="SFLDG00002">
    <property type="entry name" value="C1.7:_P-type_atpase_like"/>
    <property type="match status" value="1"/>
</dbReference>
<dbReference type="Gene3D" id="1.10.10.820">
    <property type="match status" value="1"/>
</dbReference>
<dbReference type="PANTHER" id="PTHR42861">
    <property type="entry name" value="CALCIUM-TRANSPORTING ATPASE"/>
    <property type="match status" value="1"/>
</dbReference>
<dbReference type="FunFam" id="3.40.1110.10:FF:000005">
    <property type="entry name" value="Plasma membrane ATPase"/>
    <property type="match status" value="1"/>
</dbReference>
<dbReference type="SUPFAM" id="SSF81653">
    <property type="entry name" value="Calcium ATPase, transduction domain A"/>
    <property type="match status" value="1"/>
</dbReference>
<evidence type="ECO:0000256" key="5">
    <source>
        <dbReference type="ARBA" id="ARBA00012790"/>
    </source>
</evidence>
<dbReference type="GO" id="GO:0009888">
    <property type="term" value="P:tissue development"/>
    <property type="evidence" value="ECO:0007669"/>
    <property type="project" value="UniProtKB-ARBA"/>
</dbReference>
<evidence type="ECO:0000256" key="10">
    <source>
        <dbReference type="ARBA" id="ARBA00022840"/>
    </source>
</evidence>
<keyword evidence="18 21" id="KW-0009">Actin-binding</keyword>
<comment type="catalytic activity">
    <reaction evidence="20">
        <text>Ca(2+)(in) + ATP + H2O = Ca(2+)(out) + ADP + phosphate + H(+)</text>
        <dbReference type="Rhea" id="RHEA:18105"/>
        <dbReference type="ChEBI" id="CHEBI:15377"/>
        <dbReference type="ChEBI" id="CHEBI:15378"/>
        <dbReference type="ChEBI" id="CHEBI:29108"/>
        <dbReference type="ChEBI" id="CHEBI:30616"/>
        <dbReference type="ChEBI" id="CHEBI:43474"/>
        <dbReference type="ChEBI" id="CHEBI:456216"/>
        <dbReference type="EC" id="7.2.2.10"/>
    </reaction>
</comment>
<evidence type="ECO:0000256" key="19">
    <source>
        <dbReference type="ARBA" id="ARBA00031813"/>
    </source>
</evidence>
<evidence type="ECO:0000256" key="22">
    <source>
        <dbReference type="SAM" id="Phobius"/>
    </source>
</evidence>
<dbReference type="CDD" id="cd00124">
    <property type="entry name" value="MYSc"/>
    <property type="match status" value="1"/>
</dbReference>
<dbReference type="GO" id="GO:0048513">
    <property type="term" value="P:animal organ development"/>
    <property type="evidence" value="ECO:0007669"/>
    <property type="project" value="UniProtKB-ARBA"/>
</dbReference>
<dbReference type="PRINTS" id="PR00193">
    <property type="entry name" value="MYOSINHEAVY"/>
</dbReference>
<dbReference type="SMART" id="SM00242">
    <property type="entry name" value="MYSc"/>
    <property type="match status" value="1"/>
</dbReference>
<dbReference type="FunFam" id="2.70.150.10:FF:000042">
    <property type="entry name" value="Plasma membrane ATPase"/>
    <property type="match status" value="1"/>
</dbReference>
<dbReference type="PROSITE" id="PS00154">
    <property type="entry name" value="ATPASE_E1_E2"/>
    <property type="match status" value="1"/>
</dbReference>
<feature type="transmembrane region" description="Helical" evidence="22">
    <location>
        <begin position="251"/>
        <end position="273"/>
    </location>
</feature>
<dbReference type="InterPro" id="IPR036961">
    <property type="entry name" value="Kinesin_motor_dom_sf"/>
</dbReference>
<evidence type="ECO:0000256" key="21">
    <source>
        <dbReference type="PROSITE-ProRule" id="PRU00782"/>
    </source>
</evidence>
<evidence type="ECO:0000256" key="2">
    <source>
        <dbReference type="ARBA" id="ARBA00008314"/>
    </source>
</evidence>
<keyword evidence="7 22" id="KW-0812">Transmembrane</keyword>
<keyword evidence="12" id="KW-0703">Sarcoplasmic reticulum</keyword>
<dbReference type="InterPro" id="IPR044492">
    <property type="entry name" value="P_typ_ATPase_HD_dom"/>
</dbReference>
<comment type="caution">
    <text evidence="21">Lacks conserved residue(s) required for the propagation of feature annotation.</text>
</comment>
<evidence type="ECO:0000313" key="25">
    <source>
        <dbReference type="Proteomes" id="UP001168821"/>
    </source>
</evidence>
<dbReference type="InterPro" id="IPR006534">
    <property type="entry name" value="P-type_ATPase_IIIA"/>
</dbReference>
<reference evidence="24" key="1">
    <citation type="journal article" date="2023" name="G3 (Bethesda)">
        <title>Whole genome assemblies of Zophobas morio and Tenebrio molitor.</title>
        <authorList>
            <person name="Kaur S."/>
            <person name="Stinson S.A."/>
            <person name="diCenzo G.C."/>
        </authorList>
    </citation>
    <scope>NUCLEOTIDE SEQUENCE</scope>
    <source>
        <strain evidence="24">QUZm001</strain>
    </source>
</reference>
<dbReference type="EC" id="7.1.2.1" evidence="4"/>
<evidence type="ECO:0000256" key="14">
    <source>
        <dbReference type="ARBA" id="ARBA00022989"/>
    </source>
</evidence>
<dbReference type="Pfam" id="PF00702">
    <property type="entry name" value="Hydrolase"/>
    <property type="match status" value="1"/>
</dbReference>
<dbReference type="CDD" id="cd02076">
    <property type="entry name" value="P-type_ATPase_H"/>
    <property type="match status" value="1"/>
</dbReference>
<feature type="transmembrane region" description="Helical" evidence="22">
    <location>
        <begin position="88"/>
        <end position="111"/>
    </location>
</feature>
<evidence type="ECO:0000256" key="3">
    <source>
        <dbReference type="ARBA" id="ARBA00008804"/>
    </source>
</evidence>
<dbReference type="EMBL" id="JALNTZ010002561">
    <property type="protein sequence ID" value="KAJ3616942.1"/>
    <property type="molecule type" value="Genomic_DNA"/>
</dbReference>
<evidence type="ECO:0000256" key="4">
    <source>
        <dbReference type="ARBA" id="ARBA00012476"/>
    </source>
</evidence>
<evidence type="ECO:0000313" key="24">
    <source>
        <dbReference type="EMBL" id="KAJ3616942.1"/>
    </source>
</evidence>
<dbReference type="SFLD" id="SFLDF00027">
    <property type="entry name" value="p-type_atpase"/>
    <property type="match status" value="1"/>
</dbReference>